<evidence type="ECO:0000313" key="1">
    <source>
        <dbReference type="EMBL" id="CAA9994336.1"/>
    </source>
</evidence>
<dbReference type="OrthoDB" id="6416577at2759"/>
<protein>
    <submittedName>
        <fullName evidence="1">Uncharacterized protein</fullName>
    </submittedName>
</protein>
<name>A0A6H5FXQ5_9HEMI</name>
<gene>
    <name evidence="1" type="ORF">NTEN_LOCUS1152</name>
</gene>
<sequence>MLTSTLTMSFSFSFIESLTSSLTMSLRFCFIQEVRFCVHVKKFNHYFPKLGTILSGLFFEISRKSKYHRTFWLNILKRRRVNGSIVIVLKSRIGTELQKKLFLIHIYSESLPEQVSVCPCVRVSVCPCVRVSFKNKSTFSFKKKVKSFRLTRFSARNGLAERANPCRAKDGKRETRPRDEDGDGSCCWAMLVCRTSRQKSGQSTIASLLHQEAIEDTNFIQDVFDRKVRNTTGSFFCFQRENTPKRKYLAMFCCILCYRMNNFINQFIQSYDLNFPGVISSTGVVRGCLSEQTHRVKLLQQHQ</sequence>
<dbReference type="EMBL" id="CADCXU010001955">
    <property type="protein sequence ID" value="CAA9994336.1"/>
    <property type="molecule type" value="Genomic_DNA"/>
</dbReference>
<keyword evidence="2" id="KW-1185">Reference proteome</keyword>
<organism evidence="1 2">
    <name type="scientific">Nesidiocoris tenuis</name>
    <dbReference type="NCBI Taxonomy" id="355587"/>
    <lineage>
        <taxon>Eukaryota</taxon>
        <taxon>Metazoa</taxon>
        <taxon>Ecdysozoa</taxon>
        <taxon>Arthropoda</taxon>
        <taxon>Hexapoda</taxon>
        <taxon>Insecta</taxon>
        <taxon>Pterygota</taxon>
        <taxon>Neoptera</taxon>
        <taxon>Paraneoptera</taxon>
        <taxon>Hemiptera</taxon>
        <taxon>Heteroptera</taxon>
        <taxon>Panheteroptera</taxon>
        <taxon>Cimicomorpha</taxon>
        <taxon>Miridae</taxon>
        <taxon>Dicyphina</taxon>
        <taxon>Nesidiocoris</taxon>
    </lineage>
</organism>
<evidence type="ECO:0000313" key="2">
    <source>
        <dbReference type="Proteomes" id="UP000479000"/>
    </source>
</evidence>
<dbReference type="Proteomes" id="UP000479000">
    <property type="component" value="Unassembled WGS sequence"/>
</dbReference>
<proteinExistence type="predicted"/>
<dbReference type="AlphaFoldDB" id="A0A6H5FXQ5"/>
<reference evidence="1 2" key="1">
    <citation type="submission" date="2020-02" db="EMBL/GenBank/DDBJ databases">
        <authorList>
            <person name="Ferguson B K."/>
        </authorList>
    </citation>
    <scope>NUCLEOTIDE SEQUENCE [LARGE SCALE GENOMIC DNA]</scope>
</reference>
<accession>A0A6H5FXQ5</accession>